<comment type="caution">
    <text evidence="2">The sequence shown here is derived from an EMBL/GenBank/DDBJ whole genome shotgun (WGS) entry which is preliminary data.</text>
</comment>
<dbReference type="InterPro" id="IPR013216">
    <property type="entry name" value="Methyltransf_11"/>
</dbReference>
<dbReference type="Pfam" id="PF08241">
    <property type="entry name" value="Methyltransf_11"/>
    <property type="match status" value="1"/>
</dbReference>
<protein>
    <submittedName>
        <fullName evidence="2">Ubiquinone/menaquinone biosynthesis C-methyltransferase UbiE</fullName>
        <ecNumber evidence="2">2.1.1.163</ecNumber>
    </submittedName>
</protein>
<evidence type="ECO:0000259" key="1">
    <source>
        <dbReference type="Pfam" id="PF08241"/>
    </source>
</evidence>
<dbReference type="GO" id="GO:0032259">
    <property type="term" value="P:methylation"/>
    <property type="evidence" value="ECO:0007669"/>
    <property type="project" value="UniProtKB-KW"/>
</dbReference>
<dbReference type="SUPFAM" id="SSF53335">
    <property type="entry name" value="S-adenosyl-L-methionine-dependent methyltransferases"/>
    <property type="match status" value="1"/>
</dbReference>
<sequence>MEENLKETKNFFDSMANKWDTVCYHDPDKLKAITTLGNITENAKVADIACGTGVLFKDILIHNPSALWGVDLSDKMLEEASKKFNDERINLWQGDYSKFDQKDFDCVFIYSAYPHFPNKSEFARKTASILKKGGRFILAHSESRHEINHRHSQGAEHVSDILSEVSEERRHFDELFDIDITADTEFIYIISGTKK</sequence>
<dbReference type="InterPro" id="IPR029063">
    <property type="entry name" value="SAM-dependent_MTases_sf"/>
</dbReference>
<dbReference type="EC" id="2.1.1.163" evidence="2"/>
<dbReference type="AlphaFoldDB" id="A0A645BHX3"/>
<organism evidence="2">
    <name type="scientific">bioreactor metagenome</name>
    <dbReference type="NCBI Taxonomy" id="1076179"/>
    <lineage>
        <taxon>unclassified sequences</taxon>
        <taxon>metagenomes</taxon>
        <taxon>ecological metagenomes</taxon>
    </lineage>
</organism>
<dbReference type="GO" id="GO:0043770">
    <property type="term" value="F:demethylmenaquinone methyltransferase activity"/>
    <property type="evidence" value="ECO:0007669"/>
    <property type="project" value="UniProtKB-EC"/>
</dbReference>
<keyword evidence="2" id="KW-0489">Methyltransferase</keyword>
<dbReference type="EMBL" id="VSSQ01020194">
    <property type="protein sequence ID" value="MPM64862.1"/>
    <property type="molecule type" value="Genomic_DNA"/>
</dbReference>
<name>A0A645BHX3_9ZZZZ</name>
<dbReference type="CDD" id="cd02440">
    <property type="entry name" value="AdoMet_MTases"/>
    <property type="match status" value="1"/>
</dbReference>
<dbReference type="PANTHER" id="PTHR43861">
    <property type="entry name" value="TRANS-ACONITATE 2-METHYLTRANSFERASE-RELATED"/>
    <property type="match status" value="1"/>
</dbReference>
<dbReference type="Gene3D" id="3.40.50.150">
    <property type="entry name" value="Vaccinia Virus protein VP39"/>
    <property type="match status" value="1"/>
</dbReference>
<proteinExistence type="predicted"/>
<accession>A0A645BHX3</accession>
<feature type="domain" description="Methyltransferase type 11" evidence="1">
    <location>
        <begin position="47"/>
        <end position="138"/>
    </location>
</feature>
<gene>
    <name evidence="2" type="primary">ubiE_91</name>
    <name evidence="2" type="ORF">SDC9_111753</name>
</gene>
<keyword evidence="2" id="KW-0830">Ubiquinone</keyword>
<reference evidence="2" key="1">
    <citation type="submission" date="2019-08" db="EMBL/GenBank/DDBJ databases">
        <authorList>
            <person name="Kucharzyk K."/>
            <person name="Murdoch R.W."/>
            <person name="Higgins S."/>
            <person name="Loffler F."/>
        </authorList>
    </citation>
    <scope>NUCLEOTIDE SEQUENCE</scope>
</reference>
<evidence type="ECO:0000313" key="2">
    <source>
        <dbReference type="EMBL" id="MPM64862.1"/>
    </source>
</evidence>
<keyword evidence="2" id="KW-0808">Transferase</keyword>